<protein>
    <recommendedName>
        <fullName evidence="1">NERD domain-containing protein</fullName>
    </recommendedName>
</protein>
<dbReference type="EMBL" id="BMVP01000002">
    <property type="protein sequence ID" value="GHB48188.1"/>
    <property type="molecule type" value="Genomic_DNA"/>
</dbReference>
<organism evidence="2 3">
    <name type="scientific">Streptomyces cirratus</name>
    <dbReference type="NCBI Taxonomy" id="68187"/>
    <lineage>
        <taxon>Bacteria</taxon>
        <taxon>Bacillati</taxon>
        <taxon>Actinomycetota</taxon>
        <taxon>Actinomycetes</taxon>
        <taxon>Kitasatosporales</taxon>
        <taxon>Streptomycetaceae</taxon>
        <taxon>Streptomyces</taxon>
    </lineage>
</organism>
<evidence type="ECO:0000313" key="3">
    <source>
        <dbReference type="Proteomes" id="UP000642673"/>
    </source>
</evidence>
<evidence type="ECO:0000259" key="1">
    <source>
        <dbReference type="Pfam" id="PF08378"/>
    </source>
</evidence>
<dbReference type="Pfam" id="PF08378">
    <property type="entry name" value="NERD"/>
    <property type="match status" value="1"/>
</dbReference>
<reference evidence="3" key="1">
    <citation type="journal article" date="2019" name="Int. J. Syst. Evol. Microbiol.">
        <title>The Global Catalogue of Microorganisms (GCM) 10K type strain sequencing project: providing services to taxonomists for standard genome sequencing and annotation.</title>
        <authorList>
            <consortium name="The Broad Institute Genomics Platform"/>
            <consortium name="The Broad Institute Genome Sequencing Center for Infectious Disease"/>
            <person name="Wu L."/>
            <person name="Ma J."/>
        </authorList>
    </citation>
    <scope>NUCLEOTIDE SEQUENCE [LARGE SCALE GENOMIC DNA]</scope>
    <source>
        <strain evidence="3">JCM 4738</strain>
    </source>
</reference>
<proteinExistence type="predicted"/>
<dbReference type="InterPro" id="IPR011528">
    <property type="entry name" value="NERD"/>
</dbReference>
<feature type="domain" description="NERD" evidence="1">
    <location>
        <begin position="119"/>
        <end position="164"/>
    </location>
</feature>
<sequence>MRGLTVLPSGRAGRGRLFVNLPDGRAVAWYDRRANRVSLLEADRREAVLAALGPYLGGEVAVGPPPVPTPAERLRLALPPDRDLAPNRPGEPMLGELVYGSPGTRARHRLRREIGARELMGAELDSLEALDWRVLHAVPLPGGGLIDHVLIGPAGVFCIATVPGRRQRVQAGDLLLTVGRAGPRPDVRRVRRAAARAAHALRAPVTPVVAVVEASAVEVAPTLRDVRVLQPATAAPYFTTATATLKPPDTEALFSLARDTRTWLP</sequence>
<accession>A0ABQ3ESJ3</accession>
<gene>
    <name evidence="2" type="ORF">GCM10010347_17500</name>
</gene>
<evidence type="ECO:0000313" key="2">
    <source>
        <dbReference type="EMBL" id="GHB48188.1"/>
    </source>
</evidence>
<keyword evidence="3" id="KW-1185">Reference proteome</keyword>
<dbReference type="RefSeq" id="WP_190183414.1">
    <property type="nucleotide sequence ID" value="NZ_BMVP01000002.1"/>
</dbReference>
<comment type="caution">
    <text evidence="2">The sequence shown here is derived from an EMBL/GenBank/DDBJ whole genome shotgun (WGS) entry which is preliminary data.</text>
</comment>
<name>A0ABQ3ESJ3_9ACTN</name>
<dbReference type="Proteomes" id="UP000642673">
    <property type="component" value="Unassembled WGS sequence"/>
</dbReference>